<keyword evidence="3" id="KW-1029">Fimbrium biogenesis</keyword>
<dbReference type="InterPro" id="IPR016148">
    <property type="entry name" value="Pili_assmbl_chaperone_C"/>
</dbReference>
<evidence type="ECO:0000256" key="5">
    <source>
        <dbReference type="ARBA" id="ARBA00022764"/>
    </source>
</evidence>
<dbReference type="Proteomes" id="UP001244586">
    <property type="component" value="Plasmid pAYTCM-4"/>
</dbReference>
<dbReference type="InterPro" id="IPR013783">
    <property type="entry name" value="Ig-like_fold"/>
</dbReference>
<dbReference type="Pfam" id="PF00345">
    <property type="entry name" value="PapD_N"/>
    <property type="match status" value="1"/>
</dbReference>
<dbReference type="RefSeq" id="WP_005020915.1">
    <property type="nucleotide sequence ID" value="NZ_CP121780.1"/>
</dbReference>
<sequence length="236" mass="26722">MLRTCLLSLAIFCSQSIFAGVTIDGTRIIFPSNAKSISVQLRNGLSTPALVQTWIDNGDIDQIPNADQIPFVLTPPLSRVEPNRGQIIRIIPTGSPSLPQDRESLFWFNMLDIPPDDPQYVGKNLLTFNVRTRIKLFYRPSNLKMSANTAYASIKAKYNQLTKEINLNNPTPYFITITQMDFQSKSEHMEYSQAVMLKPFSQQAVDKLTVNFSPEKFSYQIVNDLGGNQDFETKFD</sequence>
<dbReference type="InterPro" id="IPR036316">
    <property type="entry name" value="Pili_assmbl_chap_C_dom_sf"/>
</dbReference>
<keyword evidence="7" id="KW-0393">Immunoglobulin domain</keyword>
<keyword evidence="6 8" id="KW-0143">Chaperone</keyword>
<dbReference type="SUPFAM" id="SSF49354">
    <property type="entry name" value="PapD-like"/>
    <property type="match status" value="1"/>
</dbReference>
<keyword evidence="4 9" id="KW-0732">Signal</keyword>
<dbReference type="InterPro" id="IPR008962">
    <property type="entry name" value="PapD-like_sf"/>
</dbReference>
<name>A0AAJ6IHN4_ACIJO</name>
<accession>A0AAJ6IHN4</accession>
<organism evidence="12 13">
    <name type="scientific">Acinetobacter johnsonii</name>
    <dbReference type="NCBI Taxonomy" id="40214"/>
    <lineage>
        <taxon>Bacteria</taxon>
        <taxon>Pseudomonadati</taxon>
        <taxon>Pseudomonadota</taxon>
        <taxon>Gammaproteobacteria</taxon>
        <taxon>Moraxellales</taxon>
        <taxon>Moraxellaceae</taxon>
        <taxon>Acinetobacter</taxon>
    </lineage>
</organism>
<feature type="chain" id="PRO_5042606247" evidence="9">
    <location>
        <begin position="20"/>
        <end position="236"/>
    </location>
</feature>
<protein>
    <submittedName>
        <fullName evidence="12">Fimbria/pilus periplasmic chaperone</fullName>
    </submittedName>
</protein>
<dbReference type="GO" id="GO:0030288">
    <property type="term" value="C:outer membrane-bounded periplasmic space"/>
    <property type="evidence" value="ECO:0007669"/>
    <property type="project" value="InterPro"/>
</dbReference>
<keyword evidence="5" id="KW-0574">Periplasm</keyword>
<dbReference type="InterPro" id="IPR050643">
    <property type="entry name" value="Periplasmic_pilus_chap"/>
</dbReference>
<dbReference type="InterPro" id="IPR001829">
    <property type="entry name" value="Pili_assmbl_chaperone_bac"/>
</dbReference>
<dbReference type="FunFam" id="2.60.40.10:FF:000458">
    <property type="entry name" value="Molecular chaperone FimC"/>
    <property type="match status" value="1"/>
</dbReference>
<dbReference type="GO" id="GO:0071555">
    <property type="term" value="P:cell wall organization"/>
    <property type="evidence" value="ECO:0007669"/>
    <property type="project" value="InterPro"/>
</dbReference>
<evidence type="ECO:0000256" key="7">
    <source>
        <dbReference type="ARBA" id="ARBA00023319"/>
    </source>
</evidence>
<evidence type="ECO:0000256" key="2">
    <source>
        <dbReference type="ARBA" id="ARBA00007399"/>
    </source>
</evidence>
<feature type="domain" description="Pili assembly chaperone N-terminal" evidence="10">
    <location>
        <begin position="20"/>
        <end position="143"/>
    </location>
</feature>
<evidence type="ECO:0000256" key="1">
    <source>
        <dbReference type="ARBA" id="ARBA00004418"/>
    </source>
</evidence>
<keyword evidence="12" id="KW-0614">Plasmid</keyword>
<evidence type="ECO:0000256" key="4">
    <source>
        <dbReference type="ARBA" id="ARBA00022729"/>
    </source>
</evidence>
<evidence type="ECO:0000313" key="12">
    <source>
        <dbReference type="EMBL" id="WMG20150.1"/>
    </source>
</evidence>
<reference evidence="12 13" key="1">
    <citation type="submission" date="2023-04" db="EMBL/GenBank/DDBJ databases">
        <title>Acinetobacter johnsonii isolate AYTCM encoding NDM-1, OXA-58 and PER-1.</title>
        <authorList>
            <person name="Tian C."/>
            <person name="Wang S."/>
            <person name="Fan X."/>
            <person name="Xia D."/>
        </authorList>
    </citation>
    <scope>NUCLEOTIDE SEQUENCE [LARGE SCALE GENOMIC DNA]</scope>
    <source>
        <strain evidence="12 13">AYTCM</strain>
        <plasmid evidence="12 13">pAYTCM-4</plasmid>
    </source>
</reference>
<dbReference type="Gene3D" id="2.60.40.10">
    <property type="entry name" value="Immunoglobulins"/>
    <property type="match status" value="2"/>
</dbReference>
<dbReference type="EMBL" id="CP121780">
    <property type="protein sequence ID" value="WMG20150.1"/>
    <property type="molecule type" value="Genomic_DNA"/>
</dbReference>
<comment type="subcellular location">
    <subcellularLocation>
        <location evidence="1 8">Periplasm</location>
    </subcellularLocation>
</comment>
<comment type="similarity">
    <text evidence="2 8">Belongs to the periplasmic pilus chaperone family.</text>
</comment>
<evidence type="ECO:0000256" key="8">
    <source>
        <dbReference type="RuleBase" id="RU003918"/>
    </source>
</evidence>
<dbReference type="Pfam" id="PF02753">
    <property type="entry name" value="PapD_C"/>
    <property type="match status" value="1"/>
</dbReference>
<evidence type="ECO:0000313" key="13">
    <source>
        <dbReference type="Proteomes" id="UP001244586"/>
    </source>
</evidence>
<feature type="signal peptide" evidence="9">
    <location>
        <begin position="1"/>
        <end position="19"/>
    </location>
</feature>
<proteinExistence type="inferred from homology"/>
<dbReference type="PROSITE" id="PS00635">
    <property type="entry name" value="PILI_CHAPERONE"/>
    <property type="match status" value="1"/>
</dbReference>
<evidence type="ECO:0000256" key="9">
    <source>
        <dbReference type="SAM" id="SignalP"/>
    </source>
</evidence>
<dbReference type="AlphaFoldDB" id="A0AAJ6IHN4"/>
<dbReference type="PANTHER" id="PTHR30251">
    <property type="entry name" value="PILUS ASSEMBLY CHAPERONE"/>
    <property type="match status" value="1"/>
</dbReference>
<evidence type="ECO:0000259" key="10">
    <source>
        <dbReference type="Pfam" id="PF00345"/>
    </source>
</evidence>
<feature type="domain" description="Pili assembly chaperone C-terminal" evidence="11">
    <location>
        <begin position="167"/>
        <end position="229"/>
    </location>
</feature>
<evidence type="ECO:0000256" key="6">
    <source>
        <dbReference type="ARBA" id="ARBA00023186"/>
    </source>
</evidence>
<dbReference type="PANTHER" id="PTHR30251:SF2">
    <property type="entry name" value="FIMBRIAL CHAPERONE YADV-RELATED"/>
    <property type="match status" value="1"/>
</dbReference>
<keyword evidence="13" id="KW-1185">Reference proteome</keyword>
<geneLocation type="plasmid" evidence="12 13">
    <name>pAYTCM-4</name>
</geneLocation>
<evidence type="ECO:0000256" key="3">
    <source>
        <dbReference type="ARBA" id="ARBA00022558"/>
    </source>
</evidence>
<evidence type="ECO:0000259" key="11">
    <source>
        <dbReference type="Pfam" id="PF02753"/>
    </source>
</evidence>
<gene>
    <name evidence="12" type="ORF">QBJ73_19575</name>
</gene>
<dbReference type="PRINTS" id="PR00969">
    <property type="entry name" value="CHAPERONPILI"/>
</dbReference>
<dbReference type="InterPro" id="IPR016147">
    <property type="entry name" value="Pili_assmbl_chaperone_N"/>
</dbReference>
<dbReference type="SUPFAM" id="SSF49584">
    <property type="entry name" value="Periplasmic chaperone C-domain"/>
    <property type="match status" value="1"/>
</dbReference>
<dbReference type="InterPro" id="IPR018046">
    <property type="entry name" value="Pili_assmbl_chaperone_CS"/>
</dbReference>